<reference evidence="10 11" key="1">
    <citation type="submission" date="2017-03" db="EMBL/GenBank/DDBJ databases">
        <authorList>
            <person name="Afonso C.L."/>
            <person name="Miller P.J."/>
            <person name="Scott M.A."/>
            <person name="Spackman E."/>
            <person name="Goraichik I."/>
            <person name="Dimitrov K.M."/>
            <person name="Suarez D.L."/>
            <person name="Swayne D.E."/>
        </authorList>
    </citation>
    <scope>NUCLEOTIDE SEQUENCE [LARGE SCALE GENOMIC DNA]</scope>
    <source>
        <strain evidence="10 11">CECT 7971</strain>
    </source>
</reference>
<dbReference type="Gene3D" id="3.90.550.10">
    <property type="entry name" value="Spore Coat Polysaccharide Biosynthesis Protein SpsA, Chain A"/>
    <property type="match status" value="1"/>
</dbReference>
<dbReference type="GO" id="GO:0005525">
    <property type="term" value="F:GTP binding"/>
    <property type="evidence" value="ECO:0007669"/>
    <property type="project" value="UniProtKB-UniRule"/>
</dbReference>
<keyword evidence="7 8" id="KW-0501">Molybdenum cofactor biosynthesis</keyword>
<keyword evidence="10" id="KW-0548">Nucleotidyltransferase</keyword>
<comment type="subcellular location">
    <subcellularLocation>
        <location evidence="8">Cytoplasm</location>
    </subcellularLocation>
</comment>
<proteinExistence type="inferred from homology"/>
<dbReference type="EMBL" id="FWFW01000003">
    <property type="protein sequence ID" value="SLN34443.1"/>
    <property type="molecule type" value="Genomic_DNA"/>
</dbReference>
<comment type="function">
    <text evidence="8">Transfers a GMP moiety from GTP to Mo-molybdopterin (Mo-MPT) cofactor (Moco or molybdenum cofactor) to form Mo-molybdopterin guanine dinucleotide (Mo-MGD) cofactor.</text>
</comment>
<dbReference type="Pfam" id="PF12804">
    <property type="entry name" value="NTP_transf_3"/>
    <property type="match status" value="1"/>
</dbReference>
<feature type="binding site" evidence="8">
    <location>
        <position position="50"/>
    </location>
    <ligand>
        <name>GTP</name>
        <dbReference type="ChEBI" id="CHEBI:37565"/>
    </ligand>
</feature>
<comment type="subunit">
    <text evidence="8">Monomer.</text>
</comment>
<dbReference type="HAMAP" id="MF_00316">
    <property type="entry name" value="MobA"/>
    <property type="match status" value="1"/>
</dbReference>
<dbReference type="AlphaFoldDB" id="A0A1Y5S8V8"/>
<keyword evidence="3 8" id="KW-0479">Metal-binding</keyword>
<dbReference type="CDD" id="cd02503">
    <property type="entry name" value="MobA"/>
    <property type="match status" value="1"/>
</dbReference>
<keyword evidence="2 8" id="KW-0808">Transferase</keyword>
<keyword evidence="5 8" id="KW-0460">Magnesium</keyword>
<comment type="similarity">
    <text evidence="8">Belongs to the MobA family.</text>
</comment>
<keyword evidence="4 8" id="KW-0547">Nucleotide-binding</keyword>
<feature type="binding site" evidence="8">
    <location>
        <begin position="9"/>
        <end position="11"/>
    </location>
    <ligand>
        <name>GTP</name>
        <dbReference type="ChEBI" id="CHEBI:37565"/>
    </ligand>
</feature>
<comment type="domain">
    <text evidence="8">The N-terminal domain determines nucleotide recognition and specific binding, while the C-terminal domain determines the specific binding to the target protein.</text>
</comment>
<dbReference type="PANTHER" id="PTHR19136:SF81">
    <property type="entry name" value="MOLYBDENUM COFACTOR GUANYLYLTRANSFERASE"/>
    <property type="match status" value="1"/>
</dbReference>
<dbReference type="GO" id="GO:0046872">
    <property type="term" value="F:metal ion binding"/>
    <property type="evidence" value="ECO:0007669"/>
    <property type="project" value="UniProtKB-KW"/>
</dbReference>
<feature type="binding site" evidence="8">
    <location>
        <position position="22"/>
    </location>
    <ligand>
        <name>GTP</name>
        <dbReference type="ChEBI" id="CHEBI:37565"/>
    </ligand>
</feature>
<dbReference type="GO" id="GO:1902758">
    <property type="term" value="P:bis(molybdopterin guanine dinucleotide)molybdenum biosynthetic process"/>
    <property type="evidence" value="ECO:0007669"/>
    <property type="project" value="TreeGrafter"/>
</dbReference>
<dbReference type="GO" id="GO:0061603">
    <property type="term" value="F:molybdenum cofactor guanylyltransferase activity"/>
    <property type="evidence" value="ECO:0007669"/>
    <property type="project" value="UniProtKB-EC"/>
</dbReference>
<evidence type="ECO:0000256" key="1">
    <source>
        <dbReference type="ARBA" id="ARBA00022490"/>
    </source>
</evidence>
<keyword evidence="11" id="KW-1185">Reference proteome</keyword>
<evidence type="ECO:0000313" key="10">
    <source>
        <dbReference type="EMBL" id="SLN34443.1"/>
    </source>
</evidence>
<evidence type="ECO:0000256" key="6">
    <source>
        <dbReference type="ARBA" id="ARBA00023134"/>
    </source>
</evidence>
<protein>
    <recommendedName>
        <fullName evidence="8">Molybdenum cofactor guanylyltransferase</fullName>
        <shortName evidence="8">MoCo guanylyltransferase</shortName>
        <ecNumber evidence="8">2.7.7.77</ecNumber>
    </recommendedName>
    <alternativeName>
        <fullName evidence="8">GTP:molybdopterin guanylyltransferase</fullName>
    </alternativeName>
    <alternativeName>
        <fullName evidence="8">Mo-MPT guanylyltransferase</fullName>
    </alternativeName>
    <alternativeName>
        <fullName evidence="8">Molybdopterin guanylyltransferase</fullName>
    </alternativeName>
    <alternativeName>
        <fullName evidence="8">Molybdopterin-guanine dinucleotide synthase</fullName>
        <shortName evidence="8">MGD synthase</shortName>
    </alternativeName>
</protein>
<comment type="cofactor">
    <cofactor evidence="8">
        <name>Mg(2+)</name>
        <dbReference type="ChEBI" id="CHEBI:18420"/>
    </cofactor>
</comment>
<evidence type="ECO:0000313" key="11">
    <source>
        <dbReference type="Proteomes" id="UP000193307"/>
    </source>
</evidence>
<evidence type="ECO:0000259" key="9">
    <source>
        <dbReference type="Pfam" id="PF12804"/>
    </source>
</evidence>
<dbReference type="STRING" id="658057.SAMN04488032_10675"/>
<dbReference type="InterPro" id="IPR025877">
    <property type="entry name" value="MobA-like_NTP_Trfase"/>
</dbReference>
<evidence type="ECO:0000256" key="5">
    <source>
        <dbReference type="ARBA" id="ARBA00022842"/>
    </source>
</evidence>
<evidence type="ECO:0000256" key="3">
    <source>
        <dbReference type="ARBA" id="ARBA00022723"/>
    </source>
</evidence>
<sequence>MTLPAAVILAGGCGTRLGGLDKALCTLNGRSFLAHCQSRLAPQCGLIALNANGDTRRFHDTKLPIISDSVQDSLGPLSGILTAMEWAASNGYTQVLTIAVDTPFFPMNLAQRLLQKPHDQIALAATRDTNGHLWLHPTFAIWPTSLHEKLRMDLEHGARKVTAWAKAQGAVNIIFETQANDPFFNINTPEDLVRAEQIVKSQTRADQPR</sequence>
<gene>
    <name evidence="8 10" type="primary">mobA</name>
    <name evidence="10" type="ORF">PAM7971_01479</name>
</gene>
<comment type="catalytic activity">
    <reaction evidence="8">
        <text>Mo-molybdopterin + GTP + H(+) = Mo-molybdopterin guanine dinucleotide + diphosphate</text>
        <dbReference type="Rhea" id="RHEA:34243"/>
        <dbReference type="ChEBI" id="CHEBI:15378"/>
        <dbReference type="ChEBI" id="CHEBI:33019"/>
        <dbReference type="ChEBI" id="CHEBI:37565"/>
        <dbReference type="ChEBI" id="CHEBI:71302"/>
        <dbReference type="ChEBI" id="CHEBI:71310"/>
        <dbReference type="EC" id="2.7.7.77"/>
    </reaction>
</comment>
<dbReference type="InterPro" id="IPR013482">
    <property type="entry name" value="Molybde_CF_guanTrfase"/>
</dbReference>
<evidence type="ECO:0000256" key="8">
    <source>
        <dbReference type="HAMAP-Rule" id="MF_00316"/>
    </source>
</evidence>
<keyword evidence="6 8" id="KW-0342">GTP-binding</keyword>
<dbReference type="NCBIfam" id="TIGR02665">
    <property type="entry name" value="molyb_mobA"/>
    <property type="match status" value="1"/>
</dbReference>
<dbReference type="Proteomes" id="UP000193307">
    <property type="component" value="Unassembled WGS sequence"/>
</dbReference>
<feature type="binding site" evidence="8">
    <location>
        <position position="101"/>
    </location>
    <ligand>
        <name>GTP</name>
        <dbReference type="ChEBI" id="CHEBI:37565"/>
    </ligand>
</feature>
<feature type="binding site" evidence="8">
    <location>
        <position position="68"/>
    </location>
    <ligand>
        <name>GTP</name>
        <dbReference type="ChEBI" id="CHEBI:37565"/>
    </ligand>
</feature>
<accession>A0A1Y5S8V8</accession>
<dbReference type="InterPro" id="IPR029044">
    <property type="entry name" value="Nucleotide-diphossugar_trans"/>
</dbReference>
<feature type="binding site" evidence="8">
    <location>
        <position position="101"/>
    </location>
    <ligand>
        <name>Mg(2+)</name>
        <dbReference type="ChEBI" id="CHEBI:18420"/>
    </ligand>
</feature>
<evidence type="ECO:0000256" key="2">
    <source>
        <dbReference type="ARBA" id="ARBA00022679"/>
    </source>
</evidence>
<dbReference type="EC" id="2.7.7.77" evidence="8"/>
<name>A0A1Y5S8V8_9RHOB</name>
<evidence type="ECO:0000256" key="4">
    <source>
        <dbReference type="ARBA" id="ARBA00022741"/>
    </source>
</evidence>
<keyword evidence="1 8" id="KW-0963">Cytoplasm</keyword>
<evidence type="ECO:0000256" key="7">
    <source>
        <dbReference type="ARBA" id="ARBA00023150"/>
    </source>
</evidence>
<dbReference type="RefSeq" id="WP_170842166.1">
    <property type="nucleotide sequence ID" value="NZ_FNZV01000006.1"/>
</dbReference>
<dbReference type="PANTHER" id="PTHR19136">
    <property type="entry name" value="MOLYBDENUM COFACTOR GUANYLYLTRANSFERASE"/>
    <property type="match status" value="1"/>
</dbReference>
<dbReference type="GO" id="GO:0005737">
    <property type="term" value="C:cytoplasm"/>
    <property type="evidence" value="ECO:0007669"/>
    <property type="project" value="UniProtKB-SubCell"/>
</dbReference>
<dbReference type="SUPFAM" id="SSF53448">
    <property type="entry name" value="Nucleotide-diphospho-sugar transferases"/>
    <property type="match status" value="1"/>
</dbReference>
<feature type="domain" description="MobA-like NTP transferase" evidence="9">
    <location>
        <begin position="6"/>
        <end position="163"/>
    </location>
</feature>
<organism evidence="10 11">
    <name type="scientific">Pacificibacter marinus</name>
    <dbReference type="NCBI Taxonomy" id="658057"/>
    <lineage>
        <taxon>Bacteria</taxon>
        <taxon>Pseudomonadati</taxon>
        <taxon>Pseudomonadota</taxon>
        <taxon>Alphaproteobacteria</taxon>
        <taxon>Rhodobacterales</taxon>
        <taxon>Roseobacteraceae</taxon>
        <taxon>Pacificibacter</taxon>
    </lineage>
</organism>